<gene>
    <name evidence="8" type="ORF">NOV72_02877</name>
</gene>
<comment type="similarity">
    <text evidence="2">Belongs to the EamA transporter family.</text>
</comment>
<dbReference type="SUPFAM" id="SSF103481">
    <property type="entry name" value="Multidrug resistance efflux transporter EmrE"/>
    <property type="match status" value="2"/>
</dbReference>
<dbReference type="InterPro" id="IPR050638">
    <property type="entry name" value="AA-Vitamin_Transporters"/>
</dbReference>
<keyword evidence="5 6" id="KW-0472">Membrane</keyword>
<dbReference type="AlphaFoldDB" id="A0A2U3I6C9"/>
<dbReference type="PANTHER" id="PTHR32322">
    <property type="entry name" value="INNER MEMBRANE TRANSPORTER"/>
    <property type="match status" value="1"/>
</dbReference>
<dbReference type="GO" id="GO:0016020">
    <property type="term" value="C:membrane"/>
    <property type="evidence" value="ECO:0007669"/>
    <property type="project" value="UniProtKB-SubCell"/>
</dbReference>
<keyword evidence="3 6" id="KW-0812">Transmembrane</keyword>
<dbReference type="Pfam" id="PF00892">
    <property type="entry name" value="EamA"/>
    <property type="match status" value="2"/>
</dbReference>
<feature type="domain" description="EamA" evidence="7">
    <location>
        <begin position="137"/>
        <end position="274"/>
    </location>
</feature>
<sequence>MVVAWSSGFVGMRFSTDYAPVFLVVLWRCAALSVCLLPLVAREIVHTPRTVLLRQAAIGLFALAGYIAGVAKGIELGVSAGLCALIANLLPIGTVAISSIFLRERIPRRTWAGMALGLAGVLMVSRDALTLGSAPVWAYALPVAGMMSLAVATVWQQRAASRIGSLSLLSTLWVHCVVSCAVFAGLQMSQGSVMPIATAGFAASVGWTAVISTIGGYGLYWVCLRRSSPARVSSVLFLSPSVTFVWAWALFGEPLSWPMLAGTIVSGLGIVVMTTSIRRRLALADKG</sequence>
<evidence type="ECO:0000313" key="8">
    <source>
        <dbReference type="EMBL" id="SPB15657.1"/>
    </source>
</evidence>
<feature type="transmembrane region" description="Helical" evidence="6">
    <location>
        <begin position="137"/>
        <end position="155"/>
    </location>
</feature>
<organism evidence="8 9">
    <name type="scientific">Caballeronia novacaledonica</name>
    <dbReference type="NCBI Taxonomy" id="1544861"/>
    <lineage>
        <taxon>Bacteria</taxon>
        <taxon>Pseudomonadati</taxon>
        <taxon>Pseudomonadota</taxon>
        <taxon>Betaproteobacteria</taxon>
        <taxon>Burkholderiales</taxon>
        <taxon>Burkholderiaceae</taxon>
        <taxon>Caballeronia</taxon>
    </lineage>
</organism>
<reference evidence="9" key="1">
    <citation type="submission" date="2018-01" db="EMBL/GenBank/DDBJ databases">
        <authorList>
            <person name="Peeters C."/>
        </authorList>
    </citation>
    <scope>NUCLEOTIDE SEQUENCE [LARGE SCALE GENOMIC DNA]</scope>
</reference>
<evidence type="ECO:0000256" key="4">
    <source>
        <dbReference type="ARBA" id="ARBA00022989"/>
    </source>
</evidence>
<name>A0A2U3I6C9_9BURK</name>
<feature type="transmembrane region" description="Helical" evidence="6">
    <location>
        <begin position="77"/>
        <end position="102"/>
    </location>
</feature>
<keyword evidence="4 6" id="KW-1133">Transmembrane helix</keyword>
<dbReference type="EMBL" id="OGTP01000008">
    <property type="protein sequence ID" value="SPB15657.1"/>
    <property type="molecule type" value="Genomic_DNA"/>
</dbReference>
<protein>
    <submittedName>
        <fullName evidence="8">Multidrug DMT transporter permease</fullName>
    </submittedName>
</protein>
<dbReference type="RefSeq" id="WP_245933047.1">
    <property type="nucleotide sequence ID" value="NZ_OGTP01000008.1"/>
</dbReference>
<evidence type="ECO:0000313" key="9">
    <source>
        <dbReference type="Proteomes" id="UP000238169"/>
    </source>
</evidence>
<feature type="transmembrane region" description="Helical" evidence="6">
    <location>
        <begin position="257"/>
        <end position="277"/>
    </location>
</feature>
<keyword evidence="9" id="KW-1185">Reference proteome</keyword>
<dbReference type="Proteomes" id="UP000238169">
    <property type="component" value="Unassembled WGS sequence"/>
</dbReference>
<evidence type="ECO:0000256" key="3">
    <source>
        <dbReference type="ARBA" id="ARBA00022692"/>
    </source>
</evidence>
<evidence type="ECO:0000256" key="2">
    <source>
        <dbReference type="ARBA" id="ARBA00007362"/>
    </source>
</evidence>
<feature type="transmembrane region" description="Helical" evidence="6">
    <location>
        <begin position="52"/>
        <end position="71"/>
    </location>
</feature>
<proteinExistence type="inferred from homology"/>
<feature type="transmembrane region" description="Helical" evidence="6">
    <location>
        <begin position="167"/>
        <end position="186"/>
    </location>
</feature>
<evidence type="ECO:0000256" key="6">
    <source>
        <dbReference type="SAM" id="Phobius"/>
    </source>
</evidence>
<evidence type="ECO:0000256" key="5">
    <source>
        <dbReference type="ARBA" id="ARBA00023136"/>
    </source>
</evidence>
<dbReference type="InterPro" id="IPR000620">
    <property type="entry name" value="EamA_dom"/>
</dbReference>
<evidence type="ECO:0000256" key="1">
    <source>
        <dbReference type="ARBA" id="ARBA00004141"/>
    </source>
</evidence>
<dbReference type="PANTHER" id="PTHR32322:SF2">
    <property type="entry name" value="EAMA DOMAIN-CONTAINING PROTEIN"/>
    <property type="match status" value="1"/>
</dbReference>
<accession>A0A2U3I6C9</accession>
<feature type="domain" description="EamA" evidence="7">
    <location>
        <begin position="2"/>
        <end position="125"/>
    </location>
</feature>
<dbReference type="InterPro" id="IPR037185">
    <property type="entry name" value="EmrE-like"/>
</dbReference>
<comment type="subcellular location">
    <subcellularLocation>
        <location evidence="1">Membrane</location>
        <topology evidence="1">Multi-pass membrane protein</topology>
    </subcellularLocation>
</comment>
<feature type="transmembrane region" description="Helical" evidence="6">
    <location>
        <begin position="20"/>
        <end position="40"/>
    </location>
</feature>
<feature type="transmembrane region" description="Helical" evidence="6">
    <location>
        <begin position="192"/>
        <end position="220"/>
    </location>
</feature>
<feature type="transmembrane region" description="Helical" evidence="6">
    <location>
        <begin position="232"/>
        <end position="251"/>
    </location>
</feature>
<evidence type="ECO:0000259" key="7">
    <source>
        <dbReference type="Pfam" id="PF00892"/>
    </source>
</evidence>
<feature type="transmembrane region" description="Helical" evidence="6">
    <location>
        <begin position="109"/>
        <end position="125"/>
    </location>
</feature>